<accession>A0A2G3E123</accession>
<dbReference type="RefSeq" id="WP_099386677.1">
    <property type="nucleotide sequence ID" value="NZ_JANSWH010000097.1"/>
</dbReference>
<name>A0A2G3E123_9FIRM</name>
<dbReference type="EMBL" id="PDYG01000100">
    <property type="protein sequence ID" value="PHU36968.1"/>
    <property type="molecule type" value="Genomic_DNA"/>
</dbReference>
<proteinExistence type="predicted"/>
<sequence length="1030" mass="117777">MKERMENYGRKSEFSSFLPGIAGIKGIPIWCYYVNRGQGVCSFGVDNKDHAIMEFFPAHNAYEMVKTNGFRTFIKKNDVYTEPFADEEKQHVMEIMKNTMSICETDEANGIQTDVTYFILPEENVGALVRKLTITNLGEDADFEVIDGMPAVICYGVGNDSMKNMLQTTKAWMQVEDTETNIPYYRVRASMNDSAEVTEVLGGNFAFATDEDGNLKTPIVDADAVFDYDKSLRKPVRFVKEGLAAVLSYEQIHSNLLPMAMFAEKKHLKTNESMVLYELIGQVEEKSYLQQFLAARHDGAYYEKKYARANELAEELCAGIETKTGNERFDAYCSYTYMDNVLRGGYPIKLGNNKIFYVYSRKHGDLERDYNYFSMAPEFFSQGNGNFRDVNQNRRCDTFFAPYVGRENIRMFYSLIQLDGYNPLSIEKLIYELNEEQAKNLLGSVDQASELIKLVTEGFTPGKLYRALQKYVAPDRVEELFYALMDFATEKSRAVFGEGYWCDHWTYNLDLVEEYLNLFPEKEEEMLFEKAYTFFLSQANINDRSKRYAVTPKGIRQYYSLNQKSLRNTEDKRLHAAFGKGDLIYTTLLEKLILLCATKFATLDAYGMGIEMEGGKPGWYDALNGAPGMLGSSMAETYELARMLDYTISALKKFPRKITLLKEVADFVSELNIINDMERPQIETKQELLAFWNKINDAKEAYRNQTYEGISGDVSQVDSKEVLDALEGFRNTVDYGIRKAIGYGDGICPTYFTYDVTDYEQNEDGIFPMGFAVQTVPYFLEGPVRFLKLKEDETILPKKILYRNVKASDVFDRKLHMYKVNASLESASYELGRTRAFTPGWLENESVFLHMEYKYLLETLKSGLYEEFFDDFHRMAIPFLDPDMYGRSTLENSSFLASSKNPNQRIHGKGFVARLSGSTVEFISMWKRMMFGEKPFVLKDGQLTALLTPAIPAYLIGDDNTVSATFLGKTKVTYQFAERKDYIPGKYEIVETVLNYQDGTSETISGGQIPEKGAKALRNGDVCQICQKIK</sequence>
<dbReference type="Proteomes" id="UP000224563">
    <property type="component" value="Unassembled WGS sequence"/>
</dbReference>
<dbReference type="AlphaFoldDB" id="A0A2G3E123"/>
<dbReference type="SUPFAM" id="SSF48208">
    <property type="entry name" value="Six-hairpin glycosidases"/>
    <property type="match status" value="1"/>
</dbReference>
<keyword evidence="2" id="KW-1185">Reference proteome</keyword>
<dbReference type="GO" id="GO:0005975">
    <property type="term" value="P:carbohydrate metabolic process"/>
    <property type="evidence" value="ECO:0007669"/>
    <property type="project" value="InterPro"/>
</dbReference>
<evidence type="ECO:0000313" key="1">
    <source>
        <dbReference type="EMBL" id="PHU36968.1"/>
    </source>
</evidence>
<evidence type="ECO:0008006" key="3">
    <source>
        <dbReference type="Google" id="ProtNLM"/>
    </source>
</evidence>
<reference evidence="1 2" key="2">
    <citation type="submission" date="2017-10" db="EMBL/GenBank/DDBJ databases">
        <authorList>
            <person name="Banno H."/>
            <person name="Chua N.-H."/>
        </authorList>
    </citation>
    <scope>NUCLEOTIDE SEQUENCE [LARGE SCALE GENOMIC DNA]</scope>
    <source>
        <strain evidence="1 2">JK623</strain>
    </source>
</reference>
<reference evidence="1 2" key="1">
    <citation type="submission" date="2017-10" db="EMBL/GenBank/DDBJ databases">
        <title>Resolving the taxonomy of Roseburia spp., Eubacterium rectale and Agathobacter spp. through phylogenomic analysis.</title>
        <authorList>
            <person name="Sheridan P.O."/>
            <person name="Walker A.W."/>
            <person name="Duncan S.H."/>
            <person name="Scott K.P."/>
            <person name="Toole P.W.O."/>
            <person name="Luis P."/>
            <person name="Flint H.J."/>
        </authorList>
    </citation>
    <scope>NUCLEOTIDE SEQUENCE [LARGE SCALE GENOMIC DNA]</scope>
    <source>
        <strain evidence="1 2">JK623</strain>
    </source>
</reference>
<gene>
    <name evidence="1" type="ORF">CSX02_10735</name>
</gene>
<protein>
    <recommendedName>
        <fullName evidence="3">Cellobiose phosphorylase</fullName>
    </recommendedName>
</protein>
<dbReference type="InterPro" id="IPR008928">
    <property type="entry name" value="6-hairpin_glycosidase_sf"/>
</dbReference>
<comment type="caution">
    <text evidence="1">The sequence shown here is derived from an EMBL/GenBank/DDBJ whole genome shotgun (WGS) entry which is preliminary data.</text>
</comment>
<organism evidence="1 2">
    <name type="scientific">Agathobacter ruminis</name>
    <dbReference type="NCBI Taxonomy" id="1712665"/>
    <lineage>
        <taxon>Bacteria</taxon>
        <taxon>Bacillati</taxon>
        <taxon>Bacillota</taxon>
        <taxon>Clostridia</taxon>
        <taxon>Lachnospirales</taxon>
        <taxon>Lachnospiraceae</taxon>
        <taxon>Agathobacter</taxon>
    </lineage>
</organism>
<evidence type="ECO:0000313" key="2">
    <source>
        <dbReference type="Proteomes" id="UP000224563"/>
    </source>
</evidence>